<dbReference type="PANTHER" id="PTHR43795">
    <property type="entry name" value="BIFUNCTIONAL ASPARTATE AMINOTRANSFERASE AND GLUTAMATE/ASPARTATE-PREPHENATE AMINOTRANSFERASE-RELATED"/>
    <property type="match status" value="1"/>
</dbReference>
<dbReference type="PANTHER" id="PTHR43795:SF39">
    <property type="entry name" value="AMINOTRANSFERASE CLASS I_CLASSII DOMAIN-CONTAINING PROTEIN"/>
    <property type="match status" value="1"/>
</dbReference>
<feature type="domain" description="Aminotransferase class I/classII large" evidence="2">
    <location>
        <begin position="56"/>
        <end position="463"/>
    </location>
</feature>
<dbReference type="InterPro" id="IPR015422">
    <property type="entry name" value="PyrdxlP-dep_Trfase_small"/>
</dbReference>
<dbReference type="PRINTS" id="PR00753">
    <property type="entry name" value="ACCSYNTHASE"/>
</dbReference>
<dbReference type="GO" id="GO:0030170">
    <property type="term" value="F:pyridoxal phosphate binding"/>
    <property type="evidence" value="ECO:0007669"/>
    <property type="project" value="InterPro"/>
</dbReference>
<comment type="caution">
    <text evidence="3">The sequence shown here is derived from an EMBL/GenBank/DDBJ whole genome shotgun (WGS) entry which is preliminary data.</text>
</comment>
<evidence type="ECO:0000313" key="4">
    <source>
        <dbReference type="Proteomes" id="UP000775872"/>
    </source>
</evidence>
<dbReference type="OrthoDB" id="7042322at2759"/>
<dbReference type="InterPro" id="IPR015424">
    <property type="entry name" value="PyrdxlP-dep_Trfase"/>
</dbReference>
<keyword evidence="4" id="KW-1185">Reference proteome</keyword>
<name>A0A9P0EP81_9HYPO</name>
<accession>A0A9P0EP81</accession>
<organism evidence="3 4">
    <name type="scientific">Clonostachys solani</name>
    <dbReference type="NCBI Taxonomy" id="160281"/>
    <lineage>
        <taxon>Eukaryota</taxon>
        <taxon>Fungi</taxon>
        <taxon>Dikarya</taxon>
        <taxon>Ascomycota</taxon>
        <taxon>Pezizomycotina</taxon>
        <taxon>Sordariomycetes</taxon>
        <taxon>Hypocreomycetidae</taxon>
        <taxon>Hypocreales</taxon>
        <taxon>Bionectriaceae</taxon>
        <taxon>Clonostachys</taxon>
    </lineage>
</organism>
<dbReference type="EMBL" id="CABFOC020000050">
    <property type="protein sequence ID" value="CAH0054578.1"/>
    <property type="molecule type" value="Genomic_DNA"/>
</dbReference>
<dbReference type="AlphaFoldDB" id="A0A9P0EP81"/>
<dbReference type="InterPro" id="IPR050478">
    <property type="entry name" value="Ethylene_sulfur-biosynth"/>
</dbReference>
<dbReference type="GO" id="GO:0006520">
    <property type="term" value="P:amino acid metabolic process"/>
    <property type="evidence" value="ECO:0007669"/>
    <property type="project" value="TreeGrafter"/>
</dbReference>
<evidence type="ECO:0000259" key="2">
    <source>
        <dbReference type="Pfam" id="PF00155"/>
    </source>
</evidence>
<evidence type="ECO:0000256" key="1">
    <source>
        <dbReference type="ARBA" id="ARBA00022898"/>
    </source>
</evidence>
<dbReference type="SUPFAM" id="SSF53383">
    <property type="entry name" value="PLP-dependent transferases"/>
    <property type="match status" value="1"/>
</dbReference>
<protein>
    <recommendedName>
        <fullName evidence="2">Aminotransferase class I/classII large domain-containing protein</fullName>
    </recommendedName>
</protein>
<proteinExistence type="predicted"/>
<dbReference type="InterPro" id="IPR015421">
    <property type="entry name" value="PyrdxlP-dep_Trfase_major"/>
</dbReference>
<sequence>MEATGAVNEHTGREQYSLSERGAYNYAHRDIWGPREKSMANLWSPENPDGLVSLLLAENNILHDEISEFFKQQVQFLRKCVKIKIIPEHHLTYGLGPRGSRRLRRAAAAFVNDELGAVDKVVSDDIIVTPGLNSAIESLVWTICDPGEGVLVPKPLYNGFAIDILNRNETHLVGVGYEDVDGYRELDDLFKPDINRLALEKGLREAEKRGIKIHALLISHPHNPLGRCYPTETLLEFMAFCSRNHLHFISDEIYARSVFRNPDLPNQVPFVSTASLSPNPLGSNFHHILYGASKDLCANGLRLGFLCTRNKGVLAAMSSNNFFSWSPHVLQDVWAAMLEDKQWFETMMQKKNKLMAEQYAIINSFFHTRNIYSFPMNAGLFVWVDFRRLLLSKSLRGKSDYGALRTKGGSAIYKQRETEIADICTRNGVQIAPGSKFESEEYGWFRITFTVPRNVLEEGLRRLAKSLKEIEAVEWE</sequence>
<dbReference type="Gene3D" id="3.40.640.10">
    <property type="entry name" value="Type I PLP-dependent aspartate aminotransferase-like (Major domain)"/>
    <property type="match status" value="1"/>
</dbReference>
<dbReference type="GO" id="GO:0008483">
    <property type="term" value="F:transaminase activity"/>
    <property type="evidence" value="ECO:0007669"/>
    <property type="project" value="TreeGrafter"/>
</dbReference>
<dbReference type="InterPro" id="IPR004839">
    <property type="entry name" value="Aminotransferase_I/II_large"/>
</dbReference>
<dbReference type="Gene3D" id="3.90.1150.10">
    <property type="entry name" value="Aspartate Aminotransferase, domain 1"/>
    <property type="match status" value="1"/>
</dbReference>
<evidence type="ECO:0000313" key="3">
    <source>
        <dbReference type="EMBL" id="CAH0054578.1"/>
    </source>
</evidence>
<dbReference type="Pfam" id="PF00155">
    <property type="entry name" value="Aminotran_1_2"/>
    <property type="match status" value="1"/>
</dbReference>
<dbReference type="Proteomes" id="UP000775872">
    <property type="component" value="Unassembled WGS sequence"/>
</dbReference>
<keyword evidence="1" id="KW-0663">Pyridoxal phosphate</keyword>
<gene>
    <name evidence="3" type="ORF">CSOL1703_00016643</name>
</gene>
<reference evidence="3" key="1">
    <citation type="submission" date="2021-10" db="EMBL/GenBank/DDBJ databases">
        <authorList>
            <person name="Piombo E."/>
        </authorList>
    </citation>
    <scope>NUCLEOTIDE SEQUENCE</scope>
</reference>
<dbReference type="CDD" id="cd00609">
    <property type="entry name" value="AAT_like"/>
    <property type="match status" value="1"/>
</dbReference>